<dbReference type="RefSeq" id="WP_145076562.1">
    <property type="nucleotide sequence ID" value="NZ_CP036298.1"/>
</dbReference>
<keyword evidence="4" id="KW-0678">Repressor</keyword>
<name>A0A518G4N7_9BACT</name>
<dbReference type="GO" id="GO:0044781">
    <property type="term" value="P:bacterial-type flagellum organization"/>
    <property type="evidence" value="ECO:0007669"/>
    <property type="project" value="UniProtKB-KW"/>
</dbReference>
<accession>A0A518G4N7</accession>
<dbReference type="GO" id="GO:0048027">
    <property type="term" value="F:mRNA 5'-UTR binding"/>
    <property type="evidence" value="ECO:0007669"/>
    <property type="project" value="UniProtKB-UniRule"/>
</dbReference>
<dbReference type="GO" id="GO:0005829">
    <property type="term" value="C:cytosol"/>
    <property type="evidence" value="ECO:0007669"/>
    <property type="project" value="TreeGrafter"/>
</dbReference>
<dbReference type="InterPro" id="IPR036107">
    <property type="entry name" value="CsrA_sf"/>
</dbReference>
<dbReference type="PANTHER" id="PTHR34984">
    <property type="entry name" value="CARBON STORAGE REGULATOR"/>
    <property type="match status" value="1"/>
</dbReference>
<dbReference type="Pfam" id="PF02599">
    <property type="entry name" value="CsrA"/>
    <property type="match status" value="1"/>
</dbReference>
<evidence type="ECO:0000256" key="1">
    <source>
        <dbReference type="ARBA" id="ARBA00022490"/>
    </source>
</evidence>
<comment type="function">
    <text evidence="4">A translational regulator that binds mRNA to regulate translation initiation and/or mRNA stability. Usually binds in the 5'-UTR at or near the Shine-Dalgarno sequence preventing ribosome-binding, thus repressing translation. Its main target seems to be the major flagellin gene, while its function is anatagonized by FliW.</text>
</comment>
<organism evidence="5 6">
    <name type="scientific">Aureliella helgolandensis</name>
    <dbReference type="NCBI Taxonomy" id="2527968"/>
    <lineage>
        <taxon>Bacteria</taxon>
        <taxon>Pseudomonadati</taxon>
        <taxon>Planctomycetota</taxon>
        <taxon>Planctomycetia</taxon>
        <taxon>Pirellulales</taxon>
        <taxon>Pirellulaceae</taxon>
        <taxon>Aureliella</taxon>
    </lineage>
</organism>
<dbReference type="InterPro" id="IPR003751">
    <property type="entry name" value="CsrA"/>
</dbReference>
<evidence type="ECO:0000313" key="5">
    <source>
        <dbReference type="EMBL" id="QDV23554.1"/>
    </source>
</evidence>
<comment type="subcellular location">
    <subcellularLocation>
        <location evidence="4">Cytoplasm</location>
    </subcellularLocation>
</comment>
<dbReference type="GO" id="GO:0045947">
    <property type="term" value="P:negative regulation of translational initiation"/>
    <property type="evidence" value="ECO:0007669"/>
    <property type="project" value="UniProtKB-UniRule"/>
</dbReference>
<reference evidence="5 6" key="1">
    <citation type="submission" date="2019-02" db="EMBL/GenBank/DDBJ databases">
        <title>Deep-cultivation of Planctomycetes and their phenomic and genomic characterization uncovers novel biology.</title>
        <authorList>
            <person name="Wiegand S."/>
            <person name="Jogler M."/>
            <person name="Boedeker C."/>
            <person name="Pinto D."/>
            <person name="Vollmers J."/>
            <person name="Rivas-Marin E."/>
            <person name="Kohn T."/>
            <person name="Peeters S.H."/>
            <person name="Heuer A."/>
            <person name="Rast P."/>
            <person name="Oberbeckmann S."/>
            <person name="Bunk B."/>
            <person name="Jeske O."/>
            <person name="Meyerdierks A."/>
            <person name="Storesund J.E."/>
            <person name="Kallscheuer N."/>
            <person name="Luecker S."/>
            <person name="Lage O.M."/>
            <person name="Pohl T."/>
            <person name="Merkel B.J."/>
            <person name="Hornburger P."/>
            <person name="Mueller R.-W."/>
            <person name="Bruemmer F."/>
            <person name="Labrenz M."/>
            <person name="Spormann A.M."/>
            <person name="Op den Camp H."/>
            <person name="Overmann J."/>
            <person name="Amann R."/>
            <person name="Jetten M.S.M."/>
            <person name="Mascher T."/>
            <person name="Medema M.H."/>
            <person name="Devos D.P."/>
            <person name="Kaster A.-K."/>
            <person name="Ovreas L."/>
            <person name="Rohde M."/>
            <person name="Galperin M.Y."/>
            <person name="Jogler C."/>
        </authorList>
    </citation>
    <scope>NUCLEOTIDE SEQUENCE [LARGE SCALE GENOMIC DNA]</scope>
    <source>
        <strain evidence="5 6">Q31a</strain>
    </source>
</reference>
<gene>
    <name evidence="4" type="primary">csrA</name>
    <name evidence="5" type="ORF">Q31a_18560</name>
</gene>
<evidence type="ECO:0000256" key="2">
    <source>
        <dbReference type="ARBA" id="ARBA00022845"/>
    </source>
</evidence>
<keyword evidence="4" id="KW-1005">Bacterial flagellum biogenesis</keyword>
<dbReference type="OrthoDB" id="289081at2"/>
<dbReference type="SUPFAM" id="SSF117130">
    <property type="entry name" value="CsrA-like"/>
    <property type="match status" value="1"/>
</dbReference>
<sequence length="75" mass="8137">MLVLKRKPGESVEIEGGVRLIINRISGGNVSIGIEAPAEVKILRSELAKHPELVATPSAPVRDHVTQFEPMRRAA</sequence>
<evidence type="ECO:0000256" key="4">
    <source>
        <dbReference type="HAMAP-Rule" id="MF_00167"/>
    </source>
</evidence>
<evidence type="ECO:0000256" key="3">
    <source>
        <dbReference type="ARBA" id="ARBA00022884"/>
    </source>
</evidence>
<keyword evidence="2 4" id="KW-0810">Translation regulation</keyword>
<dbReference type="Proteomes" id="UP000318017">
    <property type="component" value="Chromosome"/>
</dbReference>
<dbReference type="KEGG" id="ahel:Q31a_18560"/>
<keyword evidence="6" id="KW-1185">Reference proteome</keyword>
<protein>
    <recommendedName>
        <fullName evidence="4">Translational regulator CsrA</fullName>
    </recommendedName>
</protein>
<dbReference type="AlphaFoldDB" id="A0A518G4N7"/>
<evidence type="ECO:0000313" key="6">
    <source>
        <dbReference type="Proteomes" id="UP000318017"/>
    </source>
</evidence>
<dbReference type="PANTHER" id="PTHR34984:SF1">
    <property type="entry name" value="CARBON STORAGE REGULATOR"/>
    <property type="match status" value="1"/>
</dbReference>
<comment type="subunit">
    <text evidence="4">Homodimer; the beta-strands of each monomer intercalate to form a hydrophobic core, while the alpha-helices form wings that extend away from the core.</text>
</comment>
<keyword evidence="1 4" id="KW-0963">Cytoplasm</keyword>
<dbReference type="HAMAP" id="MF_00167">
    <property type="entry name" value="CsrA"/>
    <property type="match status" value="1"/>
</dbReference>
<proteinExistence type="inferred from homology"/>
<dbReference type="GO" id="GO:0006109">
    <property type="term" value="P:regulation of carbohydrate metabolic process"/>
    <property type="evidence" value="ECO:0007669"/>
    <property type="project" value="InterPro"/>
</dbReference>
<keyword evidence="3 4" id="KW-0694">RNA-binding</keyword>
<comment type="similarity">
    <text evidence="4">Belongs to the CsrA/RsmA family.</text>
</comment>
<dbReference type="GO" id="GO:0006402">
    <property type="term" value="P:mRNA catabolic process"/>
    <property type="evidence" value="ECO:0007669"/>
    <property type="project" value="InterPro"/>
</dbReference>
<dbReference type="EMBL" id="CP036298">
    <property type="protein sequence ID" value="QDV23554.1"/>
    <property type="molecule type" value="Genomic_DNA"/>
</dbReference>
<dbReference type="GO" id="GO:1902208">
    <property type="term" value="P:regulation of bacterial-type flagellum assembly"/>
    <property type="evidence" value="ECO:0007669"/>
    <property type="project" value="UniProtKB-UniRule"/>
</dbReference>
<dbReference type="Gene3D" id="2.60.40.4380">
    <property type="entry name" value="Translational regulator CsrA"/>
    <property type="match status" value="1"/>
</dbReference>